<dbReference type="EMBL" id="CADCWG010000184">
    <property type="protein sequence ID" value="CAA9563388.1"/>
    <property type="molecule type" value="Genomic_DNA"/>
</dbReference>
<dbReference type="AlphaFoldDB" id="A0A6J4UXE0"/>
<reference evidence="2" key="1">
    <citation type="submission" date="2020-02" db="EMBL/GenBank/DDBJ databases">
        <authorList>
            <person name="Meier V. D."/>
        </authorList>
    </citation>
    <scope>NUCLEOTIDE SEQUENCE</scope>
    <source>
        <strain evidence="2">AVDCRST_MAG49</strain>
    </source>
</reference>
<evidence type="ECO:0000256" key="1">
    <source>
        <dbReference type="SAM" id="MobiDB-lite"/>
    </source>
</evidence>
<organism evidence="2">
    <name type="scientific">uncultured Thermomicrobiales bacterium</name>
    <dbReference type="NCBI Taxonomy" id="1645740"/>
    <lineage>
        <taxon>Bacteria</taxon>
        <taxon>Pseudomonadati</taxon>
        <taxon>Thermomicrobiota</taxon>
        <taxon>Thermomicrobia</taxon>
        <taxon>Thermomicrobiales</taxon>
        <taxon>environmental samples</taxon>
    </lineage>
</organism>
<gene>
    <name evidence="2" type="ORF">AVDCRST_MAG49-2667</name>
</gene>
<feature type="compositionally biased region" description="Basic residues" evidence="1">
    <location>
        <begin position="28"/>
        <end position="37"/>
    </location>
</feature>
<name>A0A6J4UXE0_9BACT</name>
<proteinExistence type="predicted"/>
<evidence type="ECO:0000313" key="2">
    <source>
        <dbReference type="EMBL" id="CAA9563388.1"/>
    </source>
</evidence>
<feature type="non-terminal residue" evidence="2">
    <location>
        <position position="37"/>
    </location>
</feature>
<feature type="non-terminal residue" evidence="2">
    <location>
        <position position="1"/>
    </location>
</feature>
<feature type="region of interest" description="Disordered" evidence="1">
    <location>
        <begin position="1"/>
        <end position="37"/>
    </location>
</feature>
<sequence length="37" mass="3767">AQGLGRRRPARAVPGVRAAGAGRDGGAGRRRGTRRAV</sequence>
<accession>A0A6J4UXE0</accession>
<protein>
    <submittedName>
        <fullName evidence="2">Uncharacterized protein</fullName>
    </submittedName>
</protein>
<feature type="compositionally biased region" description="Low complexity" evidence="1">
    <location>
        <begin position="11"/>
        <end position="21"/>
    </location>
</feature>
<feature type="compositionally biased region" description="Basic residues" evidence="1">
    <location>
        <begin position="1"/>
        <end position="10"/>
    </location>
</feature>